<sequence>MGPEVARAKSIPGGHVTQCVHNIVEVCLYYVFTSLLQLGDERSCDKFGHDSSNTLLPVDTQHPQVSLMTLCYFLSFWKCTDNSSELYPVNFLFPLDKLSLL</sequence>
<gene>
    <name evidence="1" type="ORF">AVEN_234631_1</name>
</gene>
<evidence type="ECO:0000313" key="1">
    <source>
        <dbReference type="EMBL" id="GBN84705.1"/>
    </source>
</evidence>
<organism evidence="1 2">
    <name type="scientific">Araneus ventricosus</name>
    <name type="common">Orbweaver spider</name>
    <name type="synonym">Epeira ventricosa</name>
    <dbReference type="NCBI Taxonomy" id="182803"/>
    <lineage>
        <taxon>Eukaryota</taxon>
        <taxon>Metazoa</taxon>
        <taxon>Ecdysozoa</taxon>
        <taxon>Arthropoda</taxon>
        <taxon>Chelicerata</taxon>
        <taxon>Arachnida</taxon>
        <taxon>Araneae</taxon>
        <taxon>Araneomorphae</taxon>
        <taxon>Entelegynae</taxon>
        <taxon>Araneoidea</taxon>
        <taxon>Araneidae</taxon>
        <taxon>Araneus</taxon>
    </lineage>
</organism>
<dbReference type="Proteomes" id="UP000499080">
    <property type="component" value="Unassembled WGS sequence"/>
</dbReference>
<comment type="caution">
    <text evidence="1">The sequence shown here is derived from an EMBL/GenBank/DDBJ whole genome shotgun (WGS) entry which is preliminary data.</text>
</comment>
<dbReference type="AlphaFoldDB" id="A0A4Y2SBR5"/>
<dbReference type="EMBL" id="BGPR01020455">
    <property type="protein sequence ID" value="GBN84705.1"/>
    <property type="molecule type" value="Genomic_DNA"/>
</dbReference>
<evidence type="ECO:0000313" key="2">
    <source>
        <dbReference type="Proteomes" id="UP000499080"/>
    </source>
</evidence>
<protein>
    <submittedName>
        <fullName evidence="1">Uncharacterized protein</fullName>
    </submittedName>
</protein>
<keyword evidence="2" id="KW-1185">Reference proteome</keyword>
<reference evidence="1 2" key="1">
    <citation type="journal article" date="2019" name="Sci. Rep.">
        <title>Orb-weaving spider Araneus ventricosus genome elucidates the spidroin gene catalogue.</title>
        <authorList>
            <person name="Kono N."/>
            <person name="Nakamura H."/>
            <person name="Ohtoshi R."/>
            <person name="Moran D.A.P."/>
            <person name="Shinohara A."/>
            <person name="Yoshida Y."/>
            <person name="Fujiwara M."/>
            <person name="Mori M."/>
            <person name="Tomita M."/>
            <person name="Arakawa K."/>
        </authorList>
    </citation>
    <scope>NUCLEOTIDE SEQUENCE [LARGE SCALE GENOMIC DNA]</scope>
</reference>
<proteinExistence type="predicted"/>
<accession>A0A4Y2SBR5</accession>
<name>A0A4Y2SBR5_ARAVE</name>